<dbReference type="Proteomes" id="UP000001025">
    <property type="component" value="Chromosome"/>
</dbReference>
<keyword evidence="2" id="KW-1185">Reference proteome</keyword>
<dbReference type="InterPro" id="IPR017850">
    <property type="entry name" value="Alkaline_phosphatase_core_sf"/>
</dbReference>
<name>Q7UYD3_RHOBA</name>
<sequence length="79" mass="8967">MTFLTAASLYSRLNVRRLSMDRFSCQRSLTCAGPLSTFRGQFHIELYDLDSDPGETVNLAADERGLREEFTALFEANKD</sequence>
<accession>Q7UYD3</accession>
<dbReference type="InParanoid" id="Q7UYD3"/>
<dbReference type="PATRIC" id="fig|243090.15.peg.337"/>
<dbReference type="EMBL" id="BX294134">
    <property type="protein sequence ID" value="CAD71709.1"/>
    <property type="molecule type" value="Genomic_DNA"/>
</dbReference>
<proteinExistence type="predicted"/>
<dbReference type="KEGG" id="rba:RB702"/>
<evidence type="ECO:0000313" key="1">
    <source>
        <dbReference type="EMBL" id="CAD71709.1"/>
    </source>
</evidence>
<dbReference type="AlphaFoldDB" id="Q7UYD3"/>
<dbReference type="SUPFAM" id="SSF53649">
    <property type="entry name" value="Alkaline phosphatase-like"/>
    <property type="match status" value="1"/>
</dbReference>
<reference evidence="1 2" key="1">
    <citation type="journal article" date="2003" name="Proc. Natl. Acad. Sci. U.S.A.">
        <title>Complete genome sequence of the marine planctomycete Pirellula sp. strain 1.</title>
        <authorList>
            <person name="Gloeckner F.O."/>
            <person name="Kube M."/>
            <person name="Bauer M."/>
            <person name="Teeling H."/>
            <person name="Lombardot T."/>
            <person name="Ludwig W."/>
            <person name="Gade D."/>
            <person name="Beck A."/>
            <person name="Borzym K."/>
            <person name="Heitmann K."/>
            <person name="Rabus R."/>
            <person name="Schlesner H."/>
            <person name="Amann R."/>
            <person name="Reinhardt R."/>
        </authorList>
    </citation>
    <scope>NUCLEOTIDE SEQUENCE [LARGE SCALE GENOMIC DNA]</scope>
    <source>
        <strain evidence="2">DSM 10527 / NCIMB 13988 / SH1</strain>
    </source>
</reference>
<organism evidence="1 2">
    <name type="scientific">Rhodopirellula baltica (strain DSM 10527 / NCIMB 13988 / SH1)</name>
    <dbReference type="NCBI Taxonomy" id="243090"/>
    <lineage>
        <taxon>Bacteria</taxon>
        <taxon>Pseudomonadati</taxon>
        <taxon>Planctomycetota</taxon>
        <taxon>Planctomycetia</taxon>
        <taxon>Pirellulales</taxon>
        <taxon>Pirellulaceae</taxon>
        <taxon>Rhodopirellula</taxon>
    </lineage>
</organism>
<evidence type="ECO:0000313" key="2">
    <source>
        <dbReference type="Proteomes" id="UP000001025"/>
    </source>
</evidence>
<dbReference type="HOGENOM" id="CLU_2603641_0_0_0"/>
<gene>
    <name evidence="1" type="ordered locus">RB702</name>
</gene>
<dbReference type="STRING" id="243090.RB702"/>
<protein>
    <submittedName>
        <fullName evidence="1">Uncharacterized protein</fullName>
    </submittedName>
</protein>
<dbReference type="EnsemblBacteria" id="CAD71709">
    <property type="protein sequence ID" value="CAD71709"/>
    <property type="gene ID" value="RB702"/>
</dbReference>
<dbReference type="Gene3D" id="3.30.1120.10">
    <property type="match status" value="1"/>
</dbReference>